<accession>A0A5J5B0W2</accession>
<feature type="domain" description="DDE Tnp4" evidence="3">
    <location>
        <begin position="5"/>
        <end position="129"/>
    </location>
</feature>
<dbReference type="InterPro" id="IPR027806">
    <property type="entry name" value="HARBI1_dom"/>
</dbReference>
<comment type="cofactor">
    <cofactor evidence="1">
        <name>a divalent metal cation</name>
        <dbReference type="ChEBI" id="CHEBI:60240"/>
    </cofactor>
</comment>
<dbReference type="Proteomes" id="UP000325577">
    <property type="component" value="Linkage Group LG16"/>
</dbReference>
<evidence type="ECO:0000259" key="3">
    <source>
        <dbReference type="Pfam" id="PF13359"/>
    </source>
</evidence>
<evidence type="ECO:0000256" key="1">
    <source>
        <dbReference type="ARBA" id="ARBA00001968"/>
    </source>
</evidence>
<evidence type="ECO:0000256" key="2">
    <source>
        <dbReference type="ARBA" id="ARBA00022723"/>
    </source>
</evidence>
<evidence type="ECO:0000313" key="4">
    <source>
        <dbReference type="EMBL" id="KAA8536170.1"/>
    </source>
</evidence>
<sequence length="157" mass="17411">MCGAIDGTPVKLHRLPNDLNSSSSYRCRYGYSSVLLQVVADHKKIFWDVCVKAPGGFDDATHLRDSLLYNRLTSGDIVWENVMNVRGHHVRPYIVGDWCYPLLSFLFTPFSWNGTGTPAQNAFDAALNQGAENSKRARARALEGAGGEWAFCKGARE</sequence>
<dbReference type="AlphaFoldDB" id="A0A5J5B0W2"/>
<gene>
    <name evidence="4" type="ORF">F0562_028649</name>
</gene>
<proteinExistence type="predicted"/>
<dbReference type="GO" id="GO:0046872">
    <property type="term" value="F:metal ion binding"/>
    <property type="evidence" value="ECO:0007669"/>
    <property type="project" value="UniProtKB-KW"/>
</dbReference>
<keyword evidence="5" id="KW-1185">Reference proteome</keyword>
<organism evidence="4 5">
    <name type="scientific">Nyssa sinensis</name>
    <dbReference type="NCBI Taxonomy" id="561372"/>
    <lineage>
        <taxon>Eukaryota</taxon>
        <taxon>Viridiplantae</taxon>
        <taxon>Streptophyta</taxon>
        <taxon>Embryophyta</taxon>
        <taxon>Tracheophyta</taxon>
        <taxon>Spermatophyta</taxon>
        <taxon>Magnoliopsida</taxon>
        <taxon>eudicotyledons</taxon>
        <taxon>Gunneridae</taxon>
        <taxon>Pentapetalae</taxon>
        <taxon>asterids</taxon>
        <taxon>Cornales</taxon>
        <taxon>Nyssaceae</taxon>
        <taxon>Nyssa</taxon>
    </lineage>
</organism>
<keyword evidence="2" id="KW-0479">Metal-binding</keyword>
<reference evidence="4 5" key="1">
    <citation type="submission" date="2019-09" db="EMBL/GenBank/DDBJ databases">
        <title>A chromosome-level genome assembly of the Chinese tupelo Nyssa sinensis.</title>
        <authorList>
            <person name="Yang X."/>
            <person name="Kang M."/>
            <person name="Yang Y."/>
            <person name="Xiong H."/>
            <person name="Wang M."/>
            <person name="Zhang Z."/>
            <person name="Wang Z."/>
            <person name="Wu H."/>
            <person name="Ma T."/>
            <person name="Liu J."/>
            <person name="Xi Z."/>
        </authorList>
    </citation>
    <scope>NUCLEOTIDE SEQUENCE [LARGE SCALE GENOMIC DNA]</scope>
    <source>
        <strain evidence="4">J267</strain>
        <tissue evidence="4">Leaf</tissue>
    </source>
</reference>
<dbReference type="OrthoDB" id="2014913at2759"/>
<protein>
    <recommendedName>
        <fullName evidence="3">DDE Tnp4 domain-containing protein</fullName>
    </recommendedName>
</protein>
<evidence type="ECO:0000313" key="5">
    <source>
        <dbReference type="Proteomes" id="UP000325577"/>
    </source>
</evidence>
<dbReference type="EMBL" id="CM018039">
    <property type="protein sequence ID" value="KAA8536170.1"/>
    <property type="molecule type" value="Genomic_DNA"/>
</dbReference>
<name>A0A5J5B0W2_9ASTE</name>
<dbReference type="Pfam" id="PF13359">
    <property type="entry name" value="DDE_Tnp_4"/>
    <property type="match status" value="1"/>
</dbReference>